<dbReference type="EMBL" id="UINC01047548">
    <property type="protein sequence ID" value="SVB56948.1"/>
    <property type="molecule type" value="Genomic_DNA"/>
</dbReference>
<gene>
    <name evidence="1" type="ORF">METZ01_LOCUS209802</name>
</gene>
<proteinExistence type="predicted"/>
<name>A0A382F1R0_9ZZZZ</name>
<dbReference type="AlphaFoldDB" id="A0A382F1R0"/>
<accession>A0A382F1R0</accession>
<sequence>MPNNIDICDRKLEFEIPNQEKVFGFFAILAALDCLGYRRTVGFLNLWPVRSLVKMVYKFLSTYRYRFQLLKSFIKVLA</sequence>
<protein>
    <submittedName>
        <fullName evidence="1">Uncharacterized protein</fullName>
    </submittedName>
</protein>
<reference evidence="1" key="1">
    <citation type="submission" date="2018-05" db="EMBL/GenBank/DDBJ databases">
        <authorList>
            <person name="Lanie J.A."/>
            <person name="Ng W.-L."/>
            <person name="Kazmierczak K.M."/>
            <person name="Andrzejewski T.M."/>
            <person name="Davidsen T.M."/>
            <person name="Wayne K.J."/>
            <person name="Tettelin H."/>
            <person name="Glass J.I."/>
            <person name="Rusch D."/>
            <person name="Podicherti R."/>
            <person name="Tsui H.-C.T."/>
            <person name="Winkler M.E."/>
        </authorList>
    </citation>
    <scope>NUCLEOTIDE SEQUENCE</scope>
</reference>
<organism evidence="1">
    <name type="scientific">marine metagenome</name>
    <dbReference type="NCBI Taxonomy" id="408172"/>
    <lineage>
        <taxon>unclassified sequences</taxon>
        <taxon>metagenomes</taxon>
        <taxon>ecological metagenomes</taxon>
    </lineage>
</organism>
<evidence type="ECO:0000313" key="1">
    <source>
        <dbReference type="EMBL" id="SVB56948.1"/>
    </source>
</evidence>